<accession>A0A3D9FGC2</accession>
<dbReference type="InterPro" id="IPR053876">
    <property type="entry name" value="Phage_int_M"/>
</dbReference>
<reference evidence="6 7" key="1">
    <citation type="submission" date="2018-07" db="EMBL/GenBank/DDBJ databases">
        <title>Genomic Encyclopedia of Type Strains, Phase IV (KMG-IV): sequencing the most valuable type-strain genomes for metagenomic binning, comparative biology and taxonomic classification.</title>
        <authorList>
            <person name="Goeker M."/>
        </authorList>
    </citation>
    <scope>NUCLEOTIDE SEQUENCE [LARGE SCALE GENOMIC DNA]</scope>
    <source>
        <strain evidence="6 7">DSM 26725</strain>
    </source>
</reference>
<dbReference type="InterPro" id="IPR002104">
    <property type="entry name" value="Integrase_catalytic"/>
</dbReference>
<dbReference type="RefSeq" id="WP_116235603.1">
    <property type="nucleotide sequence ID" value="NZ_QRDP01000004.1"/>
</dbReference>
<dbReference type="Proteomes" id="UP000256310">
    <property type="component" value="Unassembled WGS sequence"/>
</dbReference>
<dbReference type="InterPro" id="IPR010998">
    <property type="entry name" value="Integrase_recombinase_N"/>
</dbReference>
<name>A0A3D9FGC2_9SPHN</name>
<evidence type="ECO:0000313" key="7">
    <source>
        <dbReference type="Proteomes" id="UP000256310"/>
    </source>
</evidence>
<keyword evidence="4" id="KW-0233">DNA recombination</keyword>
<dbReference type="EMBL" id="QRDP01000004">
    <property type="protein sequence ID" value="RED16166.1"/>
    <property type="molecule type" value="Genomic_DNA"/>
</dbReference>
<evidence type="ECO:0000256" key="1">
    <source>
        <dbReference type="ARBA" id="ARBA00008857"/>
    </source>
</evidence>
<dbReference type="Gene3D" id="1.10.443.10">
    <property type="entry name" value="Intergrase catalytic core"/>
    <property type="match status" value="1"/>
</dbReference>
<dbReference type="PANTHER" id="PTHR30629">
    <property type="entry name" value="PROPHAGE INTEGRASE"/>
    <property type="match status" value="1"/>
</dbReference>
<dbReference type="GO" id="GO:0003677">
    <property type="term" value="F:DNA binding"/>
    <property type="evidence" value="ECO:0007669"/>
    <property type="project" value="UniProtKB-KW"/>
</dbReference>
<keyword evidence="2" id="KW-0229">DNA integration</keyword>
<evidence type="ECO:0000256" key="2">
    <source>
        <dbReference type="ARBA" id="ARBA00022908"/>
    </source>
</evidence>
<organism evidence="6 7">
    <name type="scientific">Parasphingopyxis lamellibrachiae</name>
    <dbReference type="NCBI Taxonomy" id="680125"/>
    <lineage>
        <taxon>Bacteria</taxon>
        <taxon>Pseudomonadati</taxon>
        <taxon>Pseudomonadota</taxon>
        <taxon>Alphaproteobacteria</taxon>
        <taxon>Sphingomonadales</taxon>
        <taxon>Sphingomonadaceae</taxon>
        <taxon>Parasphingopyxis</taxon>
    </lineage>
</organism>
<gene>
    <name evidence="6" type="ORF">DFR46_1182</name>
</gene>
<evidence type="ECO:0000259" key="5">
    <source>
        <dbReference type="PROSITE" id="PS51898"/>
    </source>
</evidence>
<comment type="similarity">
    <text evidence="1">Belongs to the 'phage' integrase family.</text>
</comment>
<sequence length="308" mass="35364">MIFGGIISRLFDIENNMRPSFESVADTWLSMVAEKNNRSWRQQRRQLEMHVLPYWGKRPISKIHRSDVHELLDNLDGSVLPNRILALLKTIFQYACSRDWIVASPVAGVSKPRREIPRCRVLEMEEIGRVFSAAMIVGYPFGCFVQGLILTGQRRSEVAAMTWNEVNLAIKVWRQSSENKGRRAHIVPLSPMMLQLLVDVPRRGNFVFSNDGTTHVSAYSKGKRKIESILPGVGGAIQDWRFHDLRRSVATHMVRLGVSETVVKRMLNHSPGNVLTQTYLLHSYQPELQKAYDKWEFELARVVRVRAD</sequence>
<comment type="caution">
    <text evidence="6">The sequence shown here is derived from an EMBL/GenBank/DDBJ whole genome shotgun (WGS) entry which is preliminary data.</text>
</comment>
<evidence type="ECO:0000256" key="3">
    <source>
        <dbReference type="ARBA" id="ARBA00023125"/>
    </source>
</evidence>
<keyword evidence="7" id="KW-1185">Reference proteome</keyword>
<dbReference type="InterPro" id="IPR013762">
    <property type="entry name" value="Integrase-like_cat_sf"/>
</dbReference>
<dbReference type="PROSITE" id="PS51898">
    <property type="entry name" value="TYR_RECOMBINASE"/>
    <property type="match status" value="1"/>
</dbReference>
<dbReference type="AlphaFoldDB" id="A0A3D9FGC2"/>
<proteinExistence type="inferred from homology"/>
<dbReference type="GO" id="GO:0006310">
    <property type="term" value="P:DNA recombination"/>
    <property type="evidence" value="ECO:0007669"/>
    <property type="project" value="UniProtKB-KW"/>
</dbReference>
<evidence type="ECO:0000313" key="6">
    <source>
        <dbReference type="EMBL" id="RED16166.1"/>
    </source>
</evidence>
<protein>
    <submittedName>
        <fullName evidence="6">Site-specific recombinase XerD</fullName>
    </submittedName>
</protein>
<dbReference type="InterPro" id="IPR050808">
    <property type="entry name" value="Phage_Integrase"/>
</dbReference>
<dbReference type="Pfam" id="PF00589">
    <property type="entry name" value="Phage_integrase"/>
    <property type="match status" value="1"/>
</dbReference>
<dbReference type="OrthoDB" id="7615137at2"/>
<dbReference type="Pfam" id="PF22022">
    <property type="entry name" value="Phage_int_M"/>
    <property type="match status" value="1"/>
</dbReference>
<dbReference type="Gene3D" id="1.10.150.130">
    <property type="match status" value="1"/>
</dbReference>
<feature type="domain" description="Tyr recombinase" evidence="5">
    <location>
        <begin position="117"/>
        <end position="293"/>
    </location>
</feature>
<keyword evidence="3" id="KW-0238">DNA-binding</keyword>
<dbReference type="SUPFAM" id="SSF56349">
    <property type="entry name" value="DNA breaking-rejoining enzymes"/>
    <property type="match status" value="1"/>
</dbReference>
<dbReference type="PANTHER" id="PTHR30629:SF2">
    <property type="entry name" value="PROPHAGE INTEGRASE INTS-RELATED"/>
    <property type="match status" value="1"/>
</dbReference>
<dbReference type="InterPro" id="IPR011010">
    <property type="entry name" value="DNA_brk_join_enz"/>
</dbReference>
<dbReference type="GO" id="GO:0015074">
    <property type="term" value="P:DNA integration"/>
    <property type="evidence" value="ECO:0007669"/>
    <property type="project" value="UniProtKB-KW"/>
</dbReference>
<evidence type="ECO:0000256" key="4">
    <source>
        <dbReference type="ARBA" id="ARBA00023172"/>
    </source>
</evidence>